<name>A0ACC5R894_9HYPH</name>
<reference evidence="1" key="1">
    <citation type="submission" date="2021-01" db="EMBL/GenBank/DDBJ databases">
        <authorList>
            <person name="Sun Q."/>
        </authorList>
    </citation>
    <scope>NUCLEOTIDE SEQUENCE</scope>
    <source>
        <strain evidence="1">YIM B02566</strain>
    </source>
</reference>
<proteinExistence type="predicted"/>
<evidence type="ECO:0000313" key="2">
    <source>
        <dbReference type="Proteomes" id="UP000616151"/>
    </source>
</evidence>
<keyword evidence="1" id="KW-0378">Hydrolase</keyword>
<protein>
    <submittedName>
        <fullName evidence="1">SGNH/GDSL hydrolase family protein</fullName>
    </submittedName>
</protein>
<evidence type="ECO:0000313" key="1">
    <source>
        <dbReference type="EMBL" id="MBK1868818.1"/>
    </source>
</evidence>
<sequence length="227" mass="24642">MMEQKSILCFGDSLTWGWIPVAEGSPTLRYAYAERWTGAMAAQLGDGYRIIEEGLSARTTSLDDPNDPRLNGSAYLPSAIASHLPLDLVIVLLGTNDTKSYFRRTPYEIAMGMSKLVGQILTGGGGIGTPYPAPKALVVAPPPLTEMPHPYFQGMFEGGTAKSRELARQYRDMADFMKVDFLNAGDFVSTDGCDGIHFTAENNKDLGKAIADKVKEIFARDPARNAA</sequence>
<keyword evidence="2" id="KW-1185">Reference proteome</keyword>
<dbReference type="EMBL" id="JAENHL010000007">
    <property type="protein sequence ID" value="MBK1868818.1"/>
    <property type="molecule type" value="Genomic_DNA"/>
</dbReference>
<dbReference type="Proteomes" id="UP000616151">
    <property type="component" value="Unassembled WGS sequence"/>
</dbReference>
<gene>
    <name evidence="1" type="ORF">JHL16_20845</name>
</gene>
<accession>A0ACC5R894</accession>
<organism evidence="1 2">
    <name type="scientific">Taklimakanibacter albus</name>
    <dbReference type="NCBI Taxonomy" id="2800327"/>
    <lineage>
        <taxon>Bacteria</taxon>
        <taxon>Pseudomonadati</taxon>
        <taxon>Pseudomonadota</taxon>
        <taxon>Alphaproteobacteria</taxon>
        <taxon>Hyphomicrobiales</taxon>
        <taxon>Aestuariivirgaceae</taxon>
        <taxon>Taklimakanibacter</taxon>
    </lineage>
</organism>
<comment type="caution">
    <text evidence="1">The sequence shown here is derived from an EMBL/GenBank/DDBJ whole genome shotgun (WGS) entry which is preliminary data.</text>
</comment>